<evidence type="ECO:0000256" key="9">
    <source>
        <dbReference type="PROSITE-ProRule" id="PRU10141"/>
    </source>
</evidence>
<feature type="compositionally biased region" description="Low complexity" evidence="10">
    <location>
        <begin position="270"/>
        <end position="282"/>
    </location>
</feature>
<comment type="catalytic activity">
    <reaction evidence="8">
        <text>L-seryl-[protein] + ATP = O-phospho-L-seryl-[protein] + ADP + H(+)</text>
        <dbReference type="Rhea" id="RHEA:17989"/>
        <dbReference type="Rhea" id="RHEA-COMP:9863"/>
        <dbReference type="Rhea" id="RHEA-COMP:11604"/>
        <dbReference type="ChEBI" id="CHEBI:15378"/>
        <dbReference type="ChEBI" id="CHEBI:29999"/>
        <dbReference type="ChEBI" id="CHEBI:30616"/>
        <dbReference type="ChEBI" id="CHEBI:83421"/>
        <dbReference type="ChEBI" id="CHEBI:456216"/>
        <dbReference type="EC" id="2.7.11.25"/>
    </reaction>
</comment>
<accession>A0A8D7FAH3</accession>
<feature type="compositionally biased region" description="Gly residues" evidence="10">
    <location>
        <begin position="71"/>
        <end position="80"/>
    </location>
</feature>
<evidence type="ECO:0000256" key="10">
    <source>
        <dbReference type="SAM" id="MobiDB-lite"/>
    </source>
</evidence>
<feature type="region of interest" description="Disordered" evidence="10">
    <location>
        <begin position="248"/>
        <end position="282"/>
    </location>
</feature>
<dbReference type="PANTHER" id="PTHR48016:SF8">
    <property type="entry name" value="MITOGEN-ACTIVATED PROTEIN KINASE KINASE KINASE 3"/>
    <property type="match status" value="1"/>
</dbReference>
<dbReference type="Pfam" id="PF00069">
    <property type="entry name" value="Pkinase"/>
    <property type="match status" value="1"/>
</dbReference>
<gene>
    <name evidence="12" type="ORF">GSMUA_164970.1</name>
</gene>
<dbReference type="InterPro" id="IPR011009">
    <property type="entry name" value="Kinase-like_dom_sf"/>
</dbReference>
<dbReference type="PROSITE" id="PS00107">
    <property type="entry name" value="PROTEIN_KINASE_ATP"/>
    <property type="match status" value="1"/>
</dbReference>
<comment type="similarity">
    <text evidence="1">Belongs to the protein kinase superfamily. STE Ser/Thr protein kinase family. MAP kinase kinase kinase subfamily.</text>
</comment>
<sequence>MKMPAWWEGKSKSKPKPSSSRRSAAEQEQSHPVDDEDVTPKRGSGRGKVKGNIFDGILGFRRSKVPSPISAGGGCGGGGRNVSVFGQPLPLPKSVSSPLPSLVSHEHPAVAGSASASTSVSTSSGSSSASSDETPDLGFYRYPDTISMPRGRNVAPDLQSPQYTTEDRQLFSRVAALEHPKYFESSDTPRKESQSHGFDPSSNGRTAYSRVQSSAETLYGRRTAISSPGHPFPTSPVHSKAFGLCPVSPSQRQDNFRSPPHPLPLPPSSPSSSSSSSRSPRLQWKRGKLIGRGTFGHVYLGFNSESGQMCAIKEVKDIFDDKNSKEFNVKYALFCQEIALLSQLSHLNIVQYYGSELAEDTLSVYLEYISGGSIHKLLQEYGPFSEPLIRSYTAQILSGLSYLHERNTVHRDIKGANILVDPNGKIKLADFGMAKHISSCTSIRSFKGSPYWMAPEIIMNGSGYNLSVDIWSLGCTVLEMASSKPPWSQYEGVAAIFKIGNSKDIPEIPDHLSSEGKDFLKLCLQRDPMARPSAAQLMEHPFVRDQITTNAAKFNEIRDTLPSSANRSTRMLTVELSSKENASLHDREYGICQTSGFLSELPSAYKNSRNLTSLRTNMSLPVSPCSSPLRQFRQSNRSCLPSPRHTSYSSGADNYSPVNNILYPARLSNNISNPFSDIGLLKARTPSDSSRRLNLRL</sequence>
<dbReference type="InterPro" id="IPR050538">
    <property type="entry name" value="MAP_kinase_kinase_kinase"/>
</dbReference>
<keyword evidence="5" id="KW-0418">Kinase</keyword>
<evidence type="ECO:0000256" key="7">
    <source>
        <dbReference type="ARBA" id="ARBA00047559"/>
    </source>
</evidence>
<keyword evidence="3" id="KW-0808">Transferase</keyword>
<keyword evidence="4 9" id="KW-0547">Nucleotide-binding</keyword>
<evidence type="ECO:0000259" key="11">
    <source>
        <dbReference type="PROSITE" id="PS50011"/>
    </source>
</evidence>
<dbReference type="SMART" id="SM00220">
    <property type="entry name" value="S_TKc"/>
    <property type="match status" value="1"/>
</dbReference>
<feature type="domain" description="Protein kinase" evidence="11">
    <location>
        <begin position="284"/>
        <end position="543"/>
    </location>
</feature>
<feature type="compositionally biased region" description="Basic and acidic residues" evidence="10">
    <location>
        <begin position="23"/>
        <end position="33"/>
    </location>
</feature>
<reference evidence="12" key="1">
    <citation type="submission" date="2021-03" db="EMBL/GenBank/DDBJ databases">
        <authorList>
            <consortium name="Genoscope - CEA"/>
            <person name="William W."/>
        </authorList>
    </citation>
    <scope>NUCLEOTIDE SEQUENCE</scope>
    <source>
        <strain evidence="12">Doubled-haploid Pahang</strain>
    </source>
</reference>
<feature type="region of interest" description="Disordered" evidence="10">
    <location>
        <begin position="634"/>
        <end position="653"/>
    </location>
</feature>
<feature type="region of interest" description="Disordered" evidence="10">
    <location>
        <begin position="1"/>
        <end position="215"/>
    </location>
</feature>
<dbReference type="GO" id="GO:0004709">
    <property type="term" value="F:MAP kinase kinase kinase activity"/>
    <property type="evidence" value="ECO:0007669"/>
    <property type="project" value="UniProtKB-EC"/>
</dbReference>
<evidence type="ECO:0000256" key="2">
    <source>
        <dbReference type="ARBA" id="ARBA00012406"/>
    </source>
</evidence>
<organism evidence="12">
    <name type="scientific">Musa acuminata subsp. malaccensis</name>
    <name type="common">Wild banana</name>
    <name type="synonym">Musa malaccensis</name>
    <dbReference type="NCBI Taxonomy" id="214687"/>
    <lineage>
        <taxon>Eukaryota</taxon>
        <taxon>Viridiplantae</taxon>
        <taxon>Streptophyta</taxon>
        <taxon>Embryophyta</taxon>
        <taxon>Tracheophyta</taxon>
        <taxon>Spermatophyta</taxon>
        <taxon>Magnoliopsida</taxon>
        <taxon>Liliopsida</taxon>
        <taxon>Zingiberales</taxon>
        <taxon>Musaceae</taxon>
        <taxon>Musa</taxon>
    </lineage>
</organism>
<feature type="compositionally biased region" description="Low complexity" evidence="10">
    <location>
        <begin position="92"/>
        <end position="131"/>
    </location>
</feature>
<proteinExistence type="inferred from homology"/>
<evidence type="ECO:0000256" key="8">
    <source>
        <dbReference type="ARBA" id="ARBA00048329"/>
    </source>
</evidence>
<dbReference type="PANTHER" id="PTHR48016">
    <property type="entry name" value="MAP KINASE KINASE KINASE SSK2-RELATED-RELATED"/>
    <property type="match status" value="1"/>
</dbReference>
<dbReference type="InterPro" id="IPR017441">
    <property type="entry name" value="Protein_kinase_ATP_BS"/>
</dbReference>
<dbReference type="InterPro" id="IPR000719">
    <property type="entry name" value="Prot_kinase_dom"/>
</dbReference>
<comment type="catalytic activity">
    <reaction evidence="7">
        <text>L-threonyl-[protein] + ATP = O-phospho-L-threonyl-[protein] + ADP + H(+)</text>
        <dbReference type="Rhea" id="RHEA:46608"/>
        <dbReference type="Rhea" id="RHEA-COMP:11060"/>
        <dbReference type="Rhea" id="RHEA-COMP:11605"/>
        <dbReference type="ChEBI" id="CHEBI:15378"/>
        <dbReference type="ChEBI" id="CHEBI:30013"/>
        <dbReference type="ChEBI" id="CHEBI:30616"/>
        <dbReference type="ChEBI" id="CHEBI:61977"/>
        <dbReference type="ChEBI" id="CHEBI:456216"/>
        <dbReference type="EC" id="2.7.11.25"/>
    </reaction>
</comment>
<feature type="binding site" evidence="9">
    <location>
        <position position="313"/>
    </location>
    <ligand>
        <name>ATP</name>
        <dbReference type="ChEBI" id="CHEBI:30616"/>
    </ligand>
</feature>
<dbReference type="AlphaFoldDB" id="A0A8D7FAH3"/>
<dbReference type="EMBL" id="HG996471">
    <property type="protein sequence ID" value="CAG1846702.1"/>
    <property type="molecule type" value="Genomic_DNA"/>
</dbReference>
<feature type="compositionally biased region" description="Pro residues" evidence="10">
    <location>
        <begin position="259"/>
        <end position="269"/>
    </location>
</feature>
<evidence type="ECO:0000256" key="4">
    <source>
        <dbReference type="ARBA" id="ARBA00022741"/>
    </source>
</evidence>
<evidence type="ECO:0000256" key="6">
    <source>
        <dbReference type="ARBA" id="ARBA00022840"/>
    </source>
</evidence>
<dbReference type="EC" id="2.7.11.25" evidence="2"/>
<keyword evidence="6 9" id="KW-0067">ATP-binding</keyword>
<dbReference type="Gene3D" id="1.10.510.10">
    <property type="entry name" value="Transferase(Phosphotransferase) domain 1"/>
    <property type="match status" value="1"/>
</dbReference>
<name>A0A8D7FAH3_MUSAM</name>
<dbReference type="PROSITE" id="PS50011">
    <property type="entry name" value="PROTEIN_KINASE_DOM"/>
    <property type="match status" value="1"/>
</dbReference>
<protein>
    <recommendedName>
        <fullName evidence="2">mitogen-activated protein kinase kinase kinase</fullName>
        <ecNumber evidence="2">2.7.11.25</ecNumber>
    </recommendedName>
</protein>
<evidence type="ECO:0000256" key="1">
    <source>
        <dbReference type="ARBA" id="ARBA00006529"/>
    </source>
</evidence>
<feature type="compositionally biased region" description="Basic and acidic residues" evidence="10">
    <location>
        <begin position="165"/>
        <end position="194"/>
    </location>
</feature>
<dbReference type="GO" id="GO:0005524">
    <property type="term" value="F:ATP binding"/>
    <property type="evidence" value="ECO:0007669"/>
    <property type="project" value="UniProtKB-UniRule"/>
</dbReference>
<dbReference type="FunFam" id="1.10.510.10:FF:000186">
    <property type="entry name" value="Mitogen-activated protein kinase kinase kinase"/>
    <property type="match status" value="1"/>
</dbReference>
<feature type="compositionally biased region" description="Polar residues" evidence="10">
    <location>
        <begin position="200"/>
        <end position="215"/>
    </location>
</feature>
<evidence type="ECO:0000256" key="3">
    <source>
        <dbReference type="ARBA" id="ARBA00022679"/>
    </source>
</evidence>
<dbReference type="SUPFAM" id="SSF56112">
    <property type="entry name" value="Protein kinase-like (PK-like)"/>
    <property type="match status" value="1"/>
</dbReference>
<evidence type="ECO:0000313" key="12">
    <source>
        <dbReference type="EMBL" id="CAG1846702.1"/>
    </source>
</evidence>
<evidence type="ECO:0000256" key="5">
    <source>
        <dbReference type="ARBA" id="ARBA00022777"/>
    </source>
</evidence>